<evidence type="ECO:0000313" key="5">
    <source>
        <dbReference type="Proteomes" id="UP000242525"/>
    </source>
</evidence>
<feature type="compositionally biased region" description="Polar residues" evidence="2">
    <location>
        <begin position="279"/>
        <end position="297"/>
    </location>
</feature>
<dbReference type="InterPro" id="IPR036869">
    <property type="entry name" value="J_dom_sf"/>
</dbReference>
<dbReference type="CDD" id="cd06257">
    <property type="entry name" value="DnaJ"/>
    <property type="match status" value="1"/>
</dbReference>
<evidence type="ECO:0000256" key="2">
    <source>
        <dbReference type="SAM" id="MobiDB-lite"/>
    </source>
</evidence>
<evidence type="ECO:0000313" key="4">
    <source>
        <dbReference type="EMBL" id="CDO54337.1"/>
    </source>
</evidence>
<keyword evidence="4" id="KW-0346">Stress response</keyword>
<feature type="compositionally biased region" description="Acidic residues" evidence="2">
    <location>
        <begin position="157"/>
        <end position="169"/>
    </location>
</feature>
<feature type="compositionally biased region" description="Polar residues" evidence="2">
    <location>
        <begin position="330"/>
        <end position="355"/>
    </location>
</feature>
<sequence length="492" mass="55349">MPVLTTPNHYQTLGIPQAQWRTSTADDLKKIYRKLALKCHPDKNKDDPTAKKTFQAIQEAYDTLSDPQKRREYDLKLFPPSLNSRPAPQRPQSSTGSRSYPNSFSSNGFPFSANKAFYNIFTHFHSNAGMPNGNWGFRNGFGPEWDFDTTYSAWDSNESESESESESEEDVPRQRTGFKRPPPSYTSHTGFKRPPPPASSNTTGFKRPPPPASTYNDNSSQTNTERTANFQSTKISSDGRSSYSYVSDSVRNSTGDKNDPVSLSDDEEPEIIYEKPHTETNSPQPTQHVKQEYQPQPQEEVIDLTSEDDPNIEDEMPEQSTKLNPEAAEFSTQPHQYMSTPSQSDISAGEETTTPIPEYFDDEISGVNPEELSNQPNPANATESLKRGFEDSTEEEPAIKKSKTESSLPDSDLANPLIMEHALAWANEQHLLSTNADKWAKFTNNLTTRSDHQMTKLEAAQYLEQLKNEKKFLDDHLGRLTAQIAIIESSNK</sequence>
<dbReference type="Gene3D" id="1.10.287.110">
    <property type="entry name" value="DnaJ domain"/>
    <property type="match status" value="1"/>
</dbReference>
<feature type="region of interest" description="Disordered" evidence="2">
    <location>
        <begin position="154"/>
        <end position="412"/>
    </location>
</feature>
<dbReference type="SMART" id="SM00271">
    <property type="entry name" value="DnaJ"/>
    <property type="match status" value="1"/>
</dbReference>
<dbReference type="OrthoDB" id="445556at2759"/>
<feature type="compositionally biased region" description="Acidic residues" evidence="2">
    <location>
        <begin position="300"/>
        <end position="317"/>
    </location>
</feature>
<dbReference type="InterPro" id="IPR018253">
    <property type="entry name" value="DnaJ_domain_CS"/>
</dbReference>
<keyword evidence="5" id="KW-1185">Reference proteome</keyword>
<dbReference type="SUPFAM" id="SSF46565">
    <property type="entry name" value="Chaperone J-domain"/>
    <property type="match status" value="1"/>
</dbReference>
<evidence type="ECO:0000259" key="3">
    <source>
        <dbReference type="PROSITE" id="PS50076"/>
    </source>
</evidence>
<dbReference type="PANTHER" id="PTHR43096">
    <property type="entry name" value="DNAJ HOMOLOG 1, MITOCHONDRIAL-RELATED"/>
    <property type="match status" value="1"/>
</dbReference>
<reference evidence="4" key="1">
    <citation type="submission" date="2014-03" db="EMBL/GenBank/DDBJ databases">
        <authorList>
            <person name="Casaregola S."/>
        </authorList>
    </citation>
    <scope>NUCLEOTIDE SEQUENCE [LARGE SCALE GENOMIC DNA]</scope>
    <source>
        <strain evidence="4">CLIB 918</strain>
    </source>
</reference>
<feature type="domain" description="J" evidence="3">
    <location>
        <begin position="8"/>
        <end position="77"/>
    </location>
</feature>
<feature type="compositionally biased region" description="Polar residues" evidence="2">
    <location>
        <begin position="371"/>
        <end position="383"/>
    </location>
</feature>
<protein>
    <submittedName>
        <fullName evidence="4">Similar to Saccharomyces cerevisiae YER048C CAJ1 Nuclear type II J heat shock protein of the E. coli dnaJ family</fullName>
    </submittedName>
</protein>
<feature type="region of interest" description="Disordered" evidence="2">
    <location>
        <begin position="77"/>
        <end position="102"/>
    </location>
</feature>
<dbReference type="EMBL" id="CCBN010000007">
    <property type="protein sequence ID" value="CDO54337.1"/>
    <property type="molecule type" value="Genomic_DNA"/>
</dbReference>
<dbReference type="Proteomes" id="UP000242525">
    <property type="component" value="Unassembled WGS sequence"/>
</dbReference>
<name>A0A0J9XA54_GEOCN</name>
<dbReference type="GO" id="GO:0042026">
    <property type="term" value="P:protein refolding"/>
    <property type="evidence" value="ECO:0007669"/>
    <property type="project" value="TreeGrafter"/>
</dbReference>
<dbReference type="AlphaFoldDB" id="A0A0J9XA54"/>
<dbReference type="STRING" id="1173061.A0A0J9XA54"/>
<dbReference type="PRINTS" id="PR00625">
    <property type="entry name" value="JDOMAIN"/>
</dbReference>
<gene>
    <name evidence="4" type="ORF">BN980_GECA07s03101g</name>
</gene>
<dbReference type="GO" id="GO:0005737">
    <property type="term" value="C:cytoplasm"/>
    <property type="evidence" value="ECO:0007669"/>
    <property type="project" value="TreeGrafter"/>
</dbReference>
<keyword evidence="1" id="KW-0143">Chaperone</keyword>
<dbReference type="PROSITE" id="PS00636">
    <property type="entry name" value="DNAJ_1"/>
    <property type="match status" value="1"/>
</dbReference>
<proteinExistence type="predicted"/>
<dbReference type="Pfam" id="PF00226">
    <property type="entry name" value="DnaJ"/>
    <property type="match status" value="1"/>
</dbReference>
<dbReference type="PANTHER" id="PTHR43096:SF52">
    <property type="entry name" value="DNAJ HOMOLOG 1, MITOCHONDRIAL-RELATED"/>
    <property type="match status" value="1"/>
</dbReference>
<dbReference type="PROSITE" id="PS50076">
    <property type="entry name" value="DNAJ_2"/>
    <property type="match status" value="1"/>
</dbReference>
<dbReference type="InterPro" id="IPR001623">
    <property type="entry name" value="DnaJ_domain"/>
</dbReference>
<feature type="compositionally biased region" description="Polar residues" evidence="2">
    <location>
        <begin position="213"/>
        <end position="235"/>
    </location>
</feature>
<feature type="compositionally biased region" description="Low complexity" evidence="2">
    <location>
        <begin position="236"/>
        <end position="253"/>
    </location>
</feature>
<feature type="compositionally biased region" description="Polar residues" evidence="2">
    <location>
        <begin position="81"/>
        <end position="98"/>
    </location>
</feature>
<comment type="caution">
    <text evidence="4">The sequence shown here is derived from an EMBL/GenBank/DDBJ whole genome shotgun (WGS) entry which is preliminary data.</text>
</comment>
<dbReference type="GO" id="GO:0051082">
    <property type="term" value="F:unfolded protein binding"/>
    <property type="evidence" value="ECO:0007669"/>
    <property type="project" value="TreeGrafter"/>
</dbReference>
<evidence type="ECO:0000256" key="1">
    <source>
        <dbReference type="ARBA" id="ARBA00023186"/>
    </source>
</evidence>
<accession>A0A0J9XA54</accession>
<organism evidence="4 5">
    <name type="scientific">Geotrichum candidum</name>
    <name type="common">Oospora lactis</name>
    <name type="synonym">Dipodascus geotrichum</name>
    <dbReference type="NCBI Taxonomy" id="1173061"/>
    <lineage>
        <taxon>Eukaryota</taxon>
        <taxon>Fungi</taxon>
        <taxon>Dikarya</taxon>
        <taxon>Ascomycota</taxon>
        <taxon>Saccharomycotina</taxon>
        <taxon>Dipodascomycetes</taxon>
        <taxon>Dipodascales</taxon>
        <taxon>Dipodascaceae</taxon>
        <taxon>Geotrichum</taxon>
    </lineage>
</organism>